<organism evidence="1 2">
    <name type="scientific">Boothiomyces macroporosus</name>
    <dbReference type="NCBI Taxonomy" id="261099"/>
    <lineage>
        <taxon>Eukaryota</taxon>
        <taxon>Fungi</taxon>
        <taxon>Fungi incertae sedis</taxon>
        <taxon>Chytridiomycota</taxon>
        <taxon>Chytridiomycota incertae sedis</taxon>
        <taxon>Chytridiomycetes</taxon>
        <taxon>Rhizophydiales</taxon>
        <taxon>Terramycetaceae</taxon>
        <taxon>Boothiomyces</taxon>
    </lineage>
</organism>
<name>A0AAD5U9F7_9FUNG</name>
<protein>
    <submittedName>
        <fullName evidence="1">Uncharacterized protein</fullName>
    </submittedName>
</protein>
<proteinExistence type="predicted"/>
<dbReference type="Pfam" id="PF00106">
    <property type="entry name" value="adh_short"/>
    <property type="match status" value="1"/>
</dbReference>
<dbReference type="EMBL" id="JADGKB010000178">
    <property type="protein sequence ID" value="KAJ3251548.1"/>
    <property type="molecule type" value="Genomic_DNA"/>
</dbReference>
<dbReference type="Gene3D" id="3.40.50.720">
    <property type="entry name" value="NAD(P)-binding Rossmann-like Domain"/>
    <property type="match status" value="1"/>
</dbReference>
<dbReference type="InterPro" id="IPR036291">
    <property type="entry name" value="NAD(P)-bd_dom_sf"/>
</dbReference>
<comment type="caution">
    <text evidence="1">The sequence shown here is derived from an EMBL/GenBank/DDBJ whole genome shotgun (WGS) entry which is preliminary data.</text>
</comment>
<reference evidence="1" key="1">
    <citation type="submission" date="2020-05" db="EMBL/GenBank/DDBJ databases">
        <title>Phylogenomic resolution of chytrid fungi.</title>
        <authorList>
            <person name="Stajich J.E."/>
            <person name="Amses K."/>
            <person name="Simmons R."/>
            <person name="Seto K."/>
            <person name="Myers J."/>
            <person name="Bonds A."/>
            <person name="Quandt C.A."/>
            <person name="Barry K."/>
            <person name="Liu P."/>
            <person name="Grigoriev I."/>
            <person name="Longcore J.E."/>
            <person name="James T.Y."/>
        </authorList>
    </citation>
    <scope>NUCLEOTIDE SEQUENCE</scope>
    <source>
        <strain evidence="1">PLAUS21</strain>
    </source>
</reference>
<dbReference type="PANTHER" id="PTHR43431:SF7">
    <property type="entry name" value="OXIDOREDUCTASE, SHORT CHAIN DEHYDROGENASE_REDUCTASE FAMILY (AFU_ORTHOLOGUE AFUA_5G14000)"/>
    <property type="match status" value="1"/>
</dbReference>
<dbReference type="PRINTS" id="PR00081">
    <property type="entry name" value="GDHRDH"/>
</dbReference>
<sequence length="234" mass="25316">MALRTAVIAGVGPGIGFSLAKAFANEGYHVALLARNQAYLDQVQNEIGNATAIACDLSNESSIKSVTQQIIKDLPPVEVTVMNAGAAFSPKPFLEINPVDLQAAFNLQTIGTVHLLQNLLPGMLERQKGTVIITGATASLRGAARFAPLAVPKFATRALAETLAREFGPKGVHVSHVIIDGVVDSDKGRAWKRSINPDDYIQPDAVAWNYVQLHRQPKPTWTFELVLRPSTENW</sequence>
<dbReference type="Proteomes" id="UP001210925">
    <property type="component" value="Unassembled WGS sequence"/>
</dbReference>
<keyword evidence="2" id="KW-1185">Reference proteome</keyword>
<dbReference type="PANTHER" id="PTHR43431">
    <property type="entry name" value="OXIDOREDUCTASE, SHORT CHAIN DEHYDROGENASE/REDUCTASE FAMILY (AFU_ORTHOLOGUE AFUA_5G14000)"/>
    <property type="match status" value="1"/>
</dbReference>
<evidence type="ECO:0000313" key="1">
    <source>
        <dbReference type="EMBL" id="KAJ3251548.1"/>
    </source>
</evidence>
<evidence type="ECO:0000313" key="2">
    <source>
        <dbReference type="Proteomes" id="UP001210925"/>
    </source>
</evidence>
<accession>A0AAD5U9F7</accession>
<dbReference type="SUPFAM" id="SSF51735">
    <property type="entry name" value="NAD(P)-binding Rossmann-fold domains"/>
    <property type="match status" value="1"/>
</dbReference>
<dbReference type="AlphaFoldDB" id="A0AAD5U9F7"/>
<dbReference type="InterPro" id="IPR002347">
    <property type="entry name" value="SDR_fam"/>
</dbReference>
<gene>
    <name evidence="1" type="ORF">HK103_002264</name>
</gene>